<evidence type="ECO:0000313" key="2">
    <source>
        <dbReference type="Proteomes" id="UP000000770"/>
    </source>
</evidence>
<dbReference type="KEGG" id="sbn:Sbal195_0683"/>
<dbReference type="AlphaFoldDB" id="A9L0D2"/>
<reference evidence="1 2" key="1">
    <citation type="submission" date="2007-11" db="EMBL/GenBank/DDBJ databases">
        <title>Complete sequence of chromosome of Shewanella baltica OS195.</title>
        <authorList>
            <consortium name="US DOE Joint Genome Institute"/>
            <person name="Copeland A."/>
            <person name="Lucas S."/>
            <person name="Lapidus A."/>
            <person name="Barry K."/>
            <person name="Glavina del Rio T."/>
            <person name="Dalin E."/>
            <person name="Tice H."/>
            <person name="Pitluck S."/>
            <person name="Chain P."/>
            <person name="Malfatti S."/>
            <person name="Shin M."/>
            <person name="Vergez L."/>
            <person name="Schmutz J."/>
            <person name="Larimer F."/>
            <person name="Land M."/>
            <person name="Hauser L."/>
            <person name="Kyrpides N."/>
            <person name="Kim E."/>
            <person name="Brettar I."/>
            <person name="Rodrigues J."/>
            <person name="Konstantinidis K."/>
            <person name="Klappenbach J."/>
            <person name="Hofle M."/>
            <person name="Tiedje J."/>
            <person name="Richardson P."/>
        </authorList>
    </citation>
    <scope>NUCLEOTIDE SEQUENCE [LARGE SCALE GENOMIC DNA]</scope>
    <source>
        <strain evidence="1 2">OS195</strain>
    </source>
</reference>
<name>A9L0D2_SHEB9</name>
<accession>A9L0D2</accession>
<dbReference type="HOGENOM" id="CLU_2587776_0_0_6"/>
<dbReference type="EMBL" id="CP000891">
    <property type="protein sequence ID" value="ABX47861.1"/>
    <property type="molecule type" value="Genomic_DNA"/>
</dbReference>
<sequence>MHYLVDMKVKQVPILSQFCQSGCLTHAVPVGFCHALPMPLSALDFIPNKLYSGDVFLKSLPIKTCATVVHLEPLHWILGL</sequence>
<organism evidence="1 2">
    <name type="scientific">Shewanella baltica (strain OS195)</name>
    <dbReference type="NCBI Taxonomy" id="399599"/>
    <lineage>
        <taxon>Bacteria</taxon>
        <taxon>Pseudomonadati</taxon>
        <taxon>Pseudomonadota</taxon>
        <taxon>Gammaproteobacteria</taxon>
        <taxon>Alteromonadales</taxon>
        <taxon>Shewanellaceae</taxon>
        <taxon>Shewanella</taxon>
    </lineage>
</organism>
<protein>
    <submittedName>
        <fullName evidence="1">Uncharacterized protein</fullName>
    </submittedName>
</protein>
<dbReference type="Proteomes" id="UP000000770">
    <property type="component" value="Chromosome"/>
</dbReference>
<gene>
    <name evidence="1" type="ordered locus">Sbal195_0683</name>
</gene>
<proteinExistence type="predicted"/>
<evidence type="ECO:0000313" key="1">
    <source>
        <dbReference type="EMBL" id="ABX47861.1"/>
    </source>
</evidence>